<keyword evidence="3" id="KW-1185">Reference proteome</keyword>
<proteinExistence type="predicted"/>
<sequence>MLLSNMKNRKSLKIRLIAIFSSTIATTVFSIVHSYMILKGLGKMEFMFAVIEDVVSLLVVNLTVIASWFFKLTEEGEESSGPSAHMNTFLKGRLSGRGTRNDTRNGTHTIGLATFGEHTRIEVTTAVDTQRDKGDGTIAILPPISDNQNRSVEKFPY</sequence>
<name>A0AAW0EC06_9AGAR</name>
<dbReference type="Proteomes" id="UP001383192">
    <property type="component" value="Unassembled WGS sequence"/>
</dbReference>
<evidence type="ECO:0000313" key="2">
    <source>
        <dbReference type="EMBL" id="KAK7062621.1"/>
    </source>
</evidence>
<keyword evidence="1" id="KW-0812">Transmembrane</keyword>
<organism evidence="2 3">
    <name type="scientific">Paramarasmius palmivorus</name>
    <dbReference type="NCBI Taxonomy" id="297713"/>
    <lineage>
        <taxon>Eukaryota</taxon>
        <taxon>Fungi</taxon>
        <taxon>Dikarya</taxon>
        <taxon>Basidiomycota</taxon>
        <taxon>Agaricomycotina</taxon>
        <taxon>Agaricomycetes</taxon>
        <taxon>Agaricomycetidae</taxon>
        <taxon>Agaricales</taxon>
        <taxon>Marasmiineae</taxon>
        <taxon>Marasmiaceae</taxon>
        <taxon>Paramarasmius</taxon>
    </lineage>
</organism>
<feature type="transmembrane region" description="Helical" evidence="1">
    <location>
        <begin position="46"/>
        <end position="70"/>
    </location>
</feature>
<protein>
    <recommendedName>
        <fullName evidence="4">Transmembrane protein</fullName>
    </recommendedName>
</protein>
<dbReference type="EMBL" id="JAYKXP010000001">
    <property type="protein sequence ID" value="KAK7062621.1"/>
    <property type="molecule type" value="Genomic_DNA"/>
</dbReference>
<evidence type="ECO:0000313" key="3">
    <source>
        <dbReference type="Proteomes" id="UP001383192"/>
    </source>
</evidence>
<evidence type="ECO:0000256" key="1">
    <source>
        <dbReference type="SAM" id="Phobius"/>
    </source>
</evidence>
<dbReference type="AlphaFoldDB" id="A0AAW0EC06"/>
<accession>A0AAW0EC06</accession>
<gene>
    <name evidence="2" type="ORF">VNI00_000109</name>
</gene>
<keyword evidence="1" id="KW-0472">Membrane</keyword>
<comment type="caution">
    <text evidence="2">The sequence shown here is derived from an EMBL/GenBank/DDBJ whole genome shotgun (WGS) entry which is preliminary data.</text>
</comment>
<evidence type="ECO:0008006" key="4">
    <source>
        <dbReference type="Google" id="ProtNLM"/>
    </source>
</evidence>
<keyword evidence="1" id="KW-1133">Transmembrane helix</keyword>
<feature type="transmembrane region" description="Helical" evidence="1">
    <location>
        <begin position="12"/>
        <end position="34"/>
    </location>
</feature>
<reference evidence="2 3" key="1">
    <citation type="submission" date="2024-01" db="EMBL/GenBank/DDBJ databases">
        <title>A draft genome for a cacao thread blight-causing isolate of Paramarasmius palmivorus.</title>
        <authorList>
            <person name="Baruah I.K."/>
            <person name="Bukari Y."/>
            <person name="Amoako-Attah I."/>
            <person name="Meinhardt L.W."/>
            <person name="Bailey B.A."/>
            <person name="Cohen S.P."/>
        </authorList>
    </citation>
    <scope>NUCLEOTIDE SEQUENCE [LARGE SCALE GENOMIC DNA]</scope>
    <source>
        <strain evidence="2 3">GH-12</strain>
    </source>
</reference>